<accession>A0A1D2JIS6</accession>
<feature type="compositionally biased region" description="Polar residues" evidence="4">
    <location>
        <begin position="84"/>
        <end position="99"/>
    </location>
</feature>
<evidence type="ECO:0000313" key="6">
    <source>
        <dbReference type="Proteomes" id="UP000242814"/>
    </source>
</evidence>
<dbReference type="PANTHER" id="PTHR19842">
    <property type="entry name" value="G BETA-LIKE PROTEIN GBL"/>
    <property type="match status" value="1"/>
</dbReference>
<dbReference type="SMART" id="SM00320">
    <property type="entry name" value="WD40"/>
    <property type="match status" value="6"/>
</dbReference>
<name>A0A1D2JIS6_PARBR</name>
<dbReference type="Gene3D" id="2.130.10.10">
    <property type="entry name" value="YVTN repeat-like/Quinoprotein amine dehydrogenase"/>
    <property type="match status" value="1"/>
</dbReference>
<feature type="compositionally biased region" description="Basic residues" evidence="4">
    <location>
        <begin position="56"/>
        <end position="69"/>
    </location>
</feature>
<evidence type="ECO:0000256" key="4">
    <source>
        <dbReference type="SAM" id="MobiDB-lite"/>
    </source>
</evidence>
<dbReference type="GO" id="GO:0031931">
    <property type="term" value="C:TORC1 complex"/>
    <property type="evidence" value="ECO:0007669"/>
    <property type="project" value="InterPro"/>
</dbReference>
<dbReference type="GO" id="GO:0031932">
    <property type="term" value="C:TORC2 complex"/>
    <property type="evidence" value="ECO:0007669"/>
    <property type="project" value="InterPro"/>
</dbReference>
<dbReference type="OrthoDB" id="10248252at2759"/>
<dbReference type="EMBL" id="LZYO01000080">
    <property type="protein sequence ID" value="ODH38150.1"/>
    <property type="molecule type" value="Genomic_DNA"/>
</dbReference>
<dbReference type="Proteomes" id="UP000242814">
    <property type="component" value="Unassembled WGS sequence"/>
</dbReference>
<dbReference type="PROSITE" id="PS50082">
    <property type="entry name" value="WD_REPEATS_2"/>
    <property type="match status" value="1"/>
</dbReference>
<dbReference type="GO" id="GO:0032956">
    <property type="term" value="P:regulation of actin cytoskeleton organization"/>
    <property type="evidence" value="ECO:0007669"/>
    <property type="project" value="TreeGrafter"/>
</dbReference>
<evidence type="ECO:0000256" key="2">
    <source>
        <dbReference type="ARBA" id="ARBA00022574"/>
    </source>
</evidence>
<dbReference type="InterPro" id="IPR036322">
    <property type="entry name" value="WD40_repeat_dom_sf"/>
</dbReference>
<dbReference type="InterPro" id="IPR001680">
    <property type="entry name" value="WD40_rpt"/>
</dbReference>
<sequence>MSQHAQASPPPPPTEAGRRVVPMKARRGGISLGGKRKLSQSELFRRPGTIYLPSHSYHHHHHHHHRHRQQQQQSSQIASENAPEASTSSTAGVKTDVSTNNQPSAIVQSASLAGGFSPEPDLDDSDSLDKRAQSLLHQFLCTSSAKLMKWADSGLRSESESRNSQAQAARTADGEVKKNIFGAEVFLEGEGDIDSKKIVNSEKFHSNESLSGRAHGSQCSGVMHNSIATPAATTPRNHVNLPSKSIPPFSGISAQNHTQDLNNEHIAVLPELAGISSSSTASKIQSALSGLATTTPPSYPVPTVVVLQRPPPEVFIKPGLRASSTSLSTNPPEKHPRKKPGPKLKMARSYCSTSSFVPPECPSETSVRRPRRARAAPINYYAKRPGFYGYKDEEEGEEETRAPEPIKPPDDSHKETTLNDQLAPVPESTRPPFRSEYRSGYLQLEKSPLTEVVSNMFEKYAPYCSQDARKGYGKRCENEKLDEDDPEGQVIHVDFDQREMEGLYLTMTGKLPAESDVPLPDQLIYAARKFFPKPREQKALVGKIFYLNVIRKSLLEITDNPIALLLHLRQKNNSWRKVDKVPNVQTIMRIVSHIPLVFNLQEEQPNRVHSVRYIQQAVQRISDDEFDYLVSVLPHMDFFKFRRKQHIRAFLSDAAQGLISSTPHLLRAISSNAAYPSPDYDSMRPSALLRGRELGERVYRRKTPINRKLQMNKSLELWKHWKGASNDVVVLAWSPDGTRFAAGAAAQSDEHNMMYNRNNNLLLGDLTCNSLKELPDHRIMRPAPHNVTDPNLYMSVSAVHWRDDSLYTASYDSTVKVWDVSTHSGARCVNTLRHHGRVTVMAVSKSGTVATGCDSASHIKLWNKSEDGRDYSPFELACHPTKNVEMVPSSLTWGPFSADNFLVAGLAGRNDENYRNGYLAVWQMGEAAPVPLAVSPNSQNVFDAVWHPTERIFATGNSVPFTVSTLGLARSTRSMVRVYDPLRSRALIFYECPALDINDVTFCPANPNYITASCTDGVTYVWDYRNPGQVLHRLCHGTPILEQNTTVSREQHDTGVRMALWRNNWIDQFYTGGSDGVLKKWNILRAPEDVLVENTASFDQGIMSGAFSPDFTNLLVGDSCGSIHVISSAPFSREGGETLVYEPADKDRASEDDENLGTKTAQELLSSGKLSRHPIFGVGQGPRYDGPFAAWARAPGTPRELLPSTPLLPDVRAMQLYGPSVSTRHQLDSDGKKQLSARIRVAIAQNQLRGKNKRKGSEEAAEEAATFRSSSAHSSSSSFSRPPPPSRFSTISPSLFVSHRYADHTHQFISMLSDDDEPGPSVSYASSSSSSIRSSSRSTAAVRIRSKLPSTSASAIDLTICSEDHEVEKLCELMEDDYWWPRSCDVDPNIRAE</sequence>
<dbReference type="InterPro" id="IPR037588">
    <property type="entry name" value="MLST8"/>
</dbReference>
<feature type="compositionally biased region" description="Polar residues" evidence="4">
    <location>
        <begin position="322"/>
        <end position="331"/>
    </location>
</feature>
<dbReference type="GO" id="GO:0031929">
    <property type="term" value="P:TOR signaling"/>
    <property type="evidence" value="ECO:0007669"/>
    <property type="project" value="InterPro"/>
</dbReference>
<feature type="compositionally biased region" description="Basic and acidic residues" evidence="4">
    <location>
        <begin position="399"/>
        <end position="417"/>
    </location>
</feature>
<feature type="compositionally biased region" description="Basic residues" evidence="4">
    <location>
        <begin position="335"/>
        <end position="346"/>
    </location>
</feature>
<dbReference type="PROSITE" id="PS00678">
    <property type="entry name" value="WD_REPEATS_1"/>
    <property type="match status" value="1"/>
</dbReference>
<dbReference type="SUPFAM" id="SSF50978">
    <property type="entry name" value="WD40 repeat-like"/>
    <property type="match status" value="1"/>
</dbReference>
<feature type="region of interest" description="Disordered" evidence="4">
    <location>
        <begin position="389"/>
        <end position="434"/>
    </location>
</feature>
<dbReference type="Pfam" id="PF00400">
    <property type="entry name" value="WD40"/>
    <property type="match status" value="2"/>
</dbReference>
<proteinExistence type="inferred from homology"/>
<protein>
    <submittedName>
        <fullName evidence="5">Uncharacterized protein</fullName>
    </submittedName>
</protein>
<gene>
    <name evidence="5" type="ORF">ACO22_02529</name>
</gene>
<comment type="similarity">
    <text evidence="1">Belongs to the WD repeat LST8 family.</text>
</comment>
<dbReference type="InterPro" id="IPR019775">
    <property type="entry name" value="WD40_repeat_CS"/>
</dbReference>
<keyword evidence="2" id="KW-0853">WD repeat</keyword>
<evidence type="ECO:0000256" key="3">
    <source>
        <dbReference type="ARBA" id="ARBA00022737"/>
    </source>
</evidence>
<feature type="region of interest" description="Disordered" evidence="4">
    <location>
        <begin position="1311"/>
        <end position="1339"/>
    </location>
</feature>
<dbReference type="VEuPathDB" id="FungiDB:PADG_08344"/>
<feature type="compositionally biased region" description="Low complexity" evidence="4">
    <location>
        <begin position="1267"/>
        <end position="1280"/>
    </location>
</feature>
<reference evidence="5 6" key="1">
    <citation type="submission" date="2016-06" db="EMBL/GenBank/DDBJ databases">
        <authorList>
            <person name="Kjaerup R.B."/>
            <person name="Dalgaard T.S."/>
            <person name="Juul-Madsen H.R."/>
        </authorList>
    </citation>
    <scope>NUCLEOTIDE SEQUENCE [LARGE SCALE GENOMIC DNA]</scope>
    <source>
        <strain evidence="5 6">Pb300</strain>
    </source>
</reference>
<evidence type="ECO:0000256" key="1">
    <source>
        <dbReference type="ARBA" id="ARBA00009890"/>
    </source>
</evidence>
<dbReference type="VEuPathDB" id="FungiDB:PABG_07853"/>
<feature type="compositionally biased region" description="Low complexity" evidence="4">
    <location>
        <begin position="1321"/>
        <end position="1339"/>
    </location>
</feature>
<dbReference type="PANTHER" id="PTHR19842:SF2">
    <property type="entry name" value="WD REPEAT PROTEIN (AFU_ORTHOLOGUE AFUA_5G04300)"/>
    <property type="match status" value="1"/>
</dbReference>
<keyword evidence="3" id="KW-0677">Repeat</keyword>
<comment type="caution">
    <text evidence="5">The sequence shown here is derived from an EMBL/GenBank/DDBJ whole genome shotgun (WGS) entry which is preliminary data.</text>
</comment>
<feature type="region of interest" description="Disordered" evidence="4">
    <location>
        <begin position="1246"/>
        <end position="1286"/>
    </location>
</feature>
<dbReference type="InterPro" id="IPR015943">
    <property type="entry name" value="WD40/YVTN_repeat-like_dom_sf"/>
</dbReference>
<evidence type="ECO:0000313" key="5">
    <source>
        <dbReference type="EMBL" id="ODH38150.1"/>
    </source>
</evidence>
<feature type="region of interest" description="Disordered" evidence="4">
    <location>
        <begin position="1"/>
        <end position="99"/>
    </location>
</feature>
<feature type="region of interest" description="Disordered" evidence="4">
    <location>
        <begin position="316"/>
        <end position="348"/>
    </location>
</feature>
<organism evidence="5 6">
    <name type="scientific">Paracoccidioides brasiliensis</name>
    <dbReference type="NCBI Taxonomy" id="121759"/>
    <lineage>
        <taxon>Eukaryota</taxon>
        <taxon>Fungi</taxon>
        <taxon>Dikarya</taxon>
        <taxon>Ascomycota</taxon>
        <taxon>Pezizomycotina</taxon>
        <taxon>Eurotiomycetes</taxon>
        <taxon>Eurotiomycetidae</taxon>
        <taxon>Onygenales</taxon>
        <taxon>Ajellomycetaceae</taxon>
        <taxon>Paracoccidioides</taxon>
    </lineage>
</organism>